<evidence type="ECO:0000259" key="1">
    <source>
        <dbReference type="Pfam" id="PF01978"/>
    </source>
</evidence>
<dbReference type="Gene3D" id="1.10.10.10">
    <property type="entry name" value="Winged helix-like DNA-binding domain superfamily/Winged helix DNA-binding domain"/>
    <property type="match status" value="1"/>
</dbReference>
<dbReference type="SUPFAM" id="SSF46785">
    <property type="entry name" value="Winged helix' DNA-binding domain"/>
    <property type="match status" value="1"/>
</dbReference>
<feature type="domain" description="Transcription regulator TrmB N-terminal" evidence="1">
    <location>
        <begin position="14"/>
        <end position="81"/>
    </location>
</feature>
<dbReference type="Pfam" id="PF01978">
    <property type="entry name" value="TrmB"/>
    <property type="match status" value="1"/>
</dbReference>
<evidence type="ECO:0000313" key="3">
    <source>
        <dbReference type="Proteomes" id="UP000014065"/>
    </source>
</evidence>
<dbReference type="InterPro" id="IPR002831">
    <property type="entry name" value="Tscrpt_reg_TrmB_N"/>
</dbReference>
<evidence type="ECO:0000313" key="2">
    <source>
        <dbReference type="EMBL" id="EPA06310.1"/>
    </source>
</evidence>
<dbReference type="PANTHER" id="PTHR34293">
    <property type="entry name" value="HTH-TYPE TRANSCRIPTIONAL REGULATOR TRMBL2"/>
    <property type="match status" value="1"/>
</dbReference>
<organism evidence="2 3">
    <name type="scientific">Candidatus Nitrosarchaeum limnium BG20</name>
    <dbReference type="NCBI Taxonomy" id="859192"/>
    <lineage>
        <taxon>Archaea</taxon>
        <taxon>Nitrososphaerota</taxon>
        <taxon>Nitrososphaeria</taxon>
        <taxon>Nitrosopumilales</taxon>
        <taxon>Nitrosopumilaceae</taxon>
        <taxon>Nitrosarchaeum</taxon>
    </lineage>
</organism>
<gene>
    <name evidence="2" type="primary">trmB_7</name>
    <name evidence="2" type="ORF">BG20_I1275</name>
</gene>
<dbReference type="InterPro" id="IPR036390">
    <property type="entry name" value="WH_DNA-bd_sf"/>
</dbReference>
<dbReference type="InterPro" id="IPR051797">
    <property type="entry name" value="TrmB-like"/>
</dbReference>
<dbReference type="AlphaFoldDB" id="S2E518"/>
<dbReference type="PANTHER" id="PTHR34293:SF1">
    <property type="entry name" value="HTH-TYPE TRANSCRIPTIONAL REGULATOR TRMBL2"/>
    <property type="match status" value="1"/>
</dbReference>
<protein>
    <submittedName>
        <fullName evidence="2">Sugar-specific transcriptional regulator TrmB</fullName>
    </submittedName>
</protein>
<sequence>MIIMVNEHVLTVSLEEFGLSKYEAQAYVALISKGTISAGELAYYSDLPRTKVYPTLLKLENKKLVIISKSKPIMCTAIAPEDAFDSIIHEQINKVNAMNTLISNLKKASEESRKSRGSEEKRYFHVSANNVLEQLKTMIEGSKQSINITADQWGLGLLAECKEQLLSVLRRNLDVKLLIPSSQICSEMFRAIPNEVKIRVSDSIQNCFVFDETEVLMIDNENGKGAIFSSTEVLGINQNRVFADIWKNAIKTESLADMTKNEAQEIYKIIRIINEYGLTHILNSIIESKKPDLDMLKLLEKNGINLKSKSLDEIIEIMDAALQIKCSGHVNFDAHTKNITIESKLNSGHSLPWAYILDGCLQKQGYKTRTVYQSNSNKGEKVLIKISKN</sequence>
<reference evidence="2 3" key="1">
    <citation type="journal article" date="2012" name="J. Bacteriol.">
        <title>Genome Sequence of "Candidatus Nitrosoarchaeum limnia" BG20, a Low-Salinity Ammonia-Oxidizing Archaeon from the San Francisco Bay Estuary.</title>
        <authorList>
            <person name="Mosier A.C."/>
            <person name="Allen E.E."/>
            <person name="Kim M."/>
            <person name="Ferriera S."/>
            <person name="Francis C.A."/>
        </authorList>
    </citation>
    <scope>NUCLEOTIDE SEQUENCE [LARGE SCALE GENOMIC DNA]</scope>
    <source>
        <strain evidence="2 3">BG20</strain>
    </source>
</reference>
<dbReference type="EMBL" id="AHJG01000070">
    <property type="protein sequence ID" value="EPA06310.1"/>
    <property type="molecule type" value="Genomic_DNA"/>
</dbReference>
<dbReference type="InterPro" id="IPR036388">
    <property type="entry name" value="WH-like_DNA-bd_sf"/>
</dbReference>
<comment type="caution">
    <text evidence="2">The sequence shown here is derived from an EMBL/GenBank/DDBJ whole genome shotgun (WGS) entry which is preliminary data.</text>
</comment>
<proteinExistence type="predicted"/>
<dbReference type="Proteomes" id="UP000014065">
    <property type="component" value="Unassembled WGS sequence"/>
</dbReference>
<name>S2E518_9ARCH</name>
<keyword evidence="3" id="KW-1185">Reference proteome</keyword>
<dbReference type="PATRIC" id="fig|859192.6.peg.513"/>
<accession>S2E518</accession>